<keyword evidence="5" id="KW-1185">Reference proteome</keyword>
<keyword evidence="1" id="KW-0732">Signal</keyword>
<dbReference type="GO" id="GO:0008658">
    <property type="term" value="F:penicillin binding"/>
    <property type="evidence" value="ECO:0007669"/>
    <property type="project" value="InterPro"/>
</dbReference>
<dbReference type="Gene3D" id="3.90.1310.10">
    <property type="entry name" value="Penicillin-binding protein 2a (Domain 2)"/>
    <property type="match status" value="1"/>
</dbReference>
<dbReference type="PANTHER" id="PTHR30627:SF24">
    <property type="entry name" value="PENICILLIN-BINDING PROTEIN 4B"/>
    <property type="match status" value="1"/>
</dbReference>
<feature type="domain" description="Penicillin-binding protein transpeptidase" evidence="2">
    <location>
        <begin position="157"/>
        <end position="478"/>
    </location>
</feature>
<evidence type="ECO:0000259" key="2">
    <source>
        <dbReference type="Pfam" id="PF00905"/>
    </source>
</evidence>
<dbReference type="GO" id="GO:0071972">
    <property type="term" value="F:peptidoglycan L,D-transpeptidase activity"/>
    <property type="evidence" value="ECO:0007669"/>
    <property type="project" value="TreeGrafter"/>
</dbReference>
<dbReference type="GO" id="GO:0005886">
    <property type="term" value="C:plasma membrane"/>
    <property type="evidence" value="ECO:0007669"/>
    <property type="project" value="TreeGrafter"/>
</dbReference>
<dbReference type="InterPro" id="IPR050515">
    <property type="entry name" value="Beta-lactam/transpept"/>
</dbReference>
<proteinExistence type="predicted"/>
<dbReference type="Proteomes" id="UP000371041">
    <property type="component" value="Chromosome"/>
</dbReference>
<evidence type="ECO:0000259" key="3">
    <source>
        <dbReference type="Pfam" id="PF21922"/>
    </source>
</evidence>
<protein>
    <submittedName>
        <fullName evidence="4">Penicillin-binding protein 2</fullName>
    </submittedName>
</protein>
<dbReference type="KEGG" id="sace:GIY23_00140"/>
<gene>
    <name evidence="4" type="ORF">GIY23_00140</name>
</gene>
<feature type="domain" description="Penicillin binding protein A dimerisation" evidence="3">
    <location>
        <begin position="52"/>
        <end position="134"/>
    </location>
</feature>
<evidence type="ECO:0000313" key="4">
    <source>
        <dbReference type="EMBL" id="QGK68200.1"/>
    </source>
</evidence>
<sequence length="486" mass="51493">MNKPLRRVAIAMMAMVVLLMANATYVQVIKADELRNDQRNSRTLYDEYSRPRGQIIAGGESLANSTETNDNLRFLRNYPGGPAFAPVTGYHSFVYGSNGIERAQNDILNGTDDSLAFTRLSDLVTGREPAGADVELTVNPAMQRTAYEQLTSKGFEGSVVALDPKTGGILAMANAPSYDPNRLAGHSAEQLEQEWNALNSQEGDPMTNRAVSEIYPPGSSFKMITAAAALESGYTPNSPVQAASSITLPNTNTRLPNYNGNNCGSGSTAPLTEALARSCNTAFAEIAGDVGAEKMRETAASFGFGQDLNIPMRVAKSDMGPMEDAAALYQSGIGQRDVRVTPMQNAMMVSAIANGGSLMKPELVKRTVAPDKETIDEMDPQKLEQAVSPEVAGQLRDMMVQSEERTKGSGKIANVEIASKTGTAQHGDAADQPHGWYVAFAPASDPQIALAVIVENGGDEGAEATGGSIAAPIGREVIRAGLQGGR</sequence>
<dbReference type="RefSeq" id="WP_154074809.1">
    <property type="nucleotide sequence ID" value="NZ_CP045929.1"/>
</dbReference>
<feature type="signal peptide" evidence="1">
    <location>
        <begin position="1"/>
        <end position="23"/>
    </location>
</feature>
<dbReference type="PANTHER" id="PTHR30627">
    <property type="entry name" value="PEPTIDOGLYCAN D,D-TRANSPEPTIDASE"/>
    <property type="match status" value="1"/>
</dbReference>
<dbReference type="EMBL" id="CP045929">
    <property type="protein sequence ID" value="QGK68200.1"/>
    <property type="molecule type" value="Genomic_DNA"/>
</dbReference>
<dbReference type="SUPFAM" id="SSF56601">
    <property type="entry name" value="beta-lactamase/transpeptidase-like"/>
    <property type="match status" value="1"/>
</dbReference>
<evidence type="ECO:0000256" key="1">
    <source>
        <dbReference type="SAM" id="SignalP"/>
    </source>
</evidence>
<name>A0A5Q3Q328_9PSEU</name>
<feature type="chain" id="PRO_5038623063" evidence="1">
    <location>
        <begin position="24"/>
        <end position="486"/>
    </location>
</feature>
<dbReference type="AlphaFoldDB" id="A0A5Q3Q328"/>
<accession>A0A5Q3Q328</accession>
<dbReference type="SUPFAM" id="SSF56519">
    <property type="entry name" value="Penicillin binding protein dimerisation domain"/>
    <property type="match status" value="1"/>
</dbReference>
<dbReference type="GO" id="GO:0071555">
    <property type="term" value="P:cell wall organization"/>
    <property type="evidence" value="ECO:0007669"/>
    <property type="project" value="TreeGrafter"/>
</dbReference>
<dbReference type="Pfam" id="PF21922">
    <property type="entry name" value="PBP_dimer_2"/>
    <property type="match status" value="1"/>
</dbReference>
<dbReference type="Gene3D" id="3.40.710.10">
    <property type="entry name" value="DD-peptidase/beta-lactamase superfamily"/>
    <property type="match status" value="1"/>
</dbReference>
<dbReference type="InterPro" id="IPR054120">
    <property type="entry name" value="PBPA_dimer"/>
</dbReference>
<organism evidence="4 5">
    <name type="scientific">Allosaccharopolyspora coralli</name>
    <dbReference type="NCBI Taxonomy" id="2665642"/>
    <lineage>
        <taxon>Bacteria</taxon>
        <taxon>Bacillati</taxon>
        <taxon>Actinomycetota</taxon>
        <taxon>Actinomycetes</taxon>
        <taxon>Pseudonocardiales</taxon>
        <taxon>Pseudonocardiaceae</taxon>
        <taxon>Allosaccharopolyspora</taxon>
    </lineage>
</organism>
<dbReference type="InterPro" id="IPR001460">
    <property type="entry name" value="PCN-bd_Tpept"/>
</dbReference>
<dbReference type="InterPro" id="IPR036138">
    <property type="entry name" value="PBP_dimer_sf"/>
</dbReference>
<evidence type="ECO:0000313" key="5">
    <source>
        <dbReference type="Proteomes" id="UP000371041"/>
    </source>
</evidence>
<dbReference type="InterPro" id="IPR012338">
    <property type="entry name" value="Beta-lactam/transpept-like"/>
</dbReference>
<reference evidence="5" key="1">
    <citation type="submission" date="2019-11" db="EMBL/GenBank/DDBJ databases">
        <title>The complete genome sequence of Saccharopolyspora sp. E2A.</title>
        <authorList>
            <person name="Zhang G."/>
        </authorList>
    </citation>
    <scope>NUCLEOTIDE SEQUENCE [LARGE SCALE GENOMIC DNA]</scope>
    <source>
        <strain evidence="5">E2A</strain>
    </source>
</reference>
<dbReference type="Pfam" id="PF00905">
    <property type="entry name" value="Transpeptidase"/>
    <property type="match status" value="1"/>
</dbReference>